<dbReference type="PROSITE" id="PS50102">
    <property type="entry name" value="RRM"/>
    <property type="match status" value="1"/>
</dbReference>
<dbReference type="GO" id="GO:0005852">
    <property type="term" value="C:eukaryotic translation initiation factor 3 complex"/>
    <property type="evidence" value="ECO:0007669"/>
    <property type="project" value="UniProtKB-UniRule"/>
</dbReference>
<dbReference type="Pfam" id="PF00076">
    <property type="entry name" value="RRM_1"/>
    <property type="match status" value="1"/>
</dbReference>
<dbReference type="InterPro" id="IPR012677">
    <property type="entry name" value="Nucleotide-bd_a/b_plait_sf"/>
</dbReference>
<evidence type="ECO:0000313" key="8">
    <source>
        <dbReference type="EMBL" id="EDV27608.1"/>
    </source>
</evidence>
<dbReference type="PANTHER" id="PTHR10352">
    <property type="entry name" value="EUKARYOTIC TRANSLATION INITIATION FACTOR 3 SUBUNIT G"/>
    <property type="match status" value="1"/>
</dbReference>
<dbReference type="InParanoid" id="B3RPB6"/>
<evidence type="ECO:0000259" key="7">
    <source>
        <dbReference type="PROSITE" id="PS50102"/>
    </source>
</evidence>
<evidence type="ECO:0000256" key="1">
    <source>
        <dbReference type="ARBA" id="ARBA00022490"/>
    </source>
</evidence>
<keyword evidence="2 5" id="KW-0396">Initiation factor</keyword>
<dbReference type="CTD" id="6751209"/>
<dbReference type="PIRSF" id="PIRSF037949">
    <property type="entry name" value="Transl_init_eIF-3_RNA-bind"/>
    <property type="match status" value="1"/>
</dbReference>
<dbReference type="InterPro" id="IPR000504">
    <property type="entry name" value="RRM_dom"/>
</dbReference>
<dbReference type="SMART" id="SM00360">
    <property type="entry name" value="RRM"/>
    <property type="match status" value="1"/>
</dbReference>
<dbReference type="eggNOG" id="KOG0122">
    <property type="taxonomic scope" value="Eukaryota"/>
</dbReference>
<dbReference type="InterPro" id="IPR017334">
    <property type="entry name" value="eIF3_g"/>
</dbReference>
<dbReference type="KEGG" id="tad:TRIADDRAFT_63662"/>
<sequence>MDGRTTDDLCATPTWCPSGKAIRSTAIQGLIQNEMPIMDNDMVDSNATWGERMENEDDESSSPKVEILDNGIKIVEEERTEGNRKFLVKRTFRIENKRVPKPVAERKAWKKFGASTEDPKGPSSSTTKVAEDTFLAFITNREDNSDEKSLNNIPKERFGTYKAPFAANKENARSELSRMASSQLGVDSKYVVPSRRFGGSQLGDTLELYKRDDQNTVRVSNLSEDADEADLTDLFRHFGQISRVFLVRDKKTRRSKCFAFINYKNREDAAYAISQLNGFAYDHLLLDVEWAKPPSN</sequence>
<dbReference type="SUPFAM" id="SSF54928">
    <property type="entry name" value="RNA-binding domain, RBD"/>
    <property type="match status" value="1"/>
</dbReference>
<dbReference type="Proteomes" id="UP000009022">
    <property type="component" value="Unassembled WGS sequence"/>
</dbReference>
<dbReference type="GO" id="GO:0016282">
    <property type="term" value="C:eukaryotic 43S preinitiation complex"/>
    <property type="evidence" value="ECO:0007669"/>
    <property type="project" value="UniProtKB-UniRule"/>
</dbReference>
<comment type="similarity">
    <text evidence="5">Belongs to the eIF-3 subunit G family.</text>
</comment>
<keyword evidence="9" id="KW-1185">Reference proteome</keyword>
<protein>
    <recommendedName>
        <fullName evidence="5">Eukaryotic translation initiation factor 3 subunit G</fullName>
        <shortName evidence="5">eIF3g</shortName>
    </recommendedName>
    <alternativeName>
        <fullName evidence="5">Eukaryotic translation initiation factor 3 RNA-binding subunit</fullName>
        <shortName evidence="5">eIF-3 RNA-binding subunit</shortName>
    </alternativeName>
    <alternativeName>
        <fullName evidence="5">Eukaryotic translation initiation factor 3 subunit 4</fullName>
    </alternativeName>
</protein>
<dbReference type="Gene3D" id="3.30.70.330">
    <property type="match status" value="1"/>
</dbReference>
<evidence type="ECO:0000256" key="2">
    <source>
        <dbReference type="ARBA" id="ARBA00022540"/>
    </source>
</evidence>
<evidence type="ECO:0000313" key="9">
    <source>
        <dbReference type="Proteomes" id="UP000009022"/>
    </source>
</evidence>
<name>B3RPB6_TRIAD</name>
<dbReference type="GO" id="GO:0003723">
    <property type="term" value="F:RNA binding"/>
    <property type="evidence" value="ECO:0007669"/>
    <property type="project" value="UniProtKB-UniRule"/>
</dbReference>
<comment type="function">
    <text evidence="5">RNA-binding component of the eukaryotic translation initiation factor 3 (eIF-3) complex, which is involved in protein synthesis of a specialized repertoire of mRNAs and, together with other initiation factors, stimulates binding of mRNA and methionyl-tRNAi to the 40S ribosome. The eIF-3 complex specifically targets and initiates translation of a subset of mRNAs involved in cell proliferation. This subunit can bind 18S rRNA.</text>
</comment>
<dbReference type="AlphaFoldDB" id="B3RPB6"/>
<evidence type="ECO:0000256" key="4">
    <source>
        <dbReference type="ARBA" id="ARBA00022917"/>
    </source>
</evidence>
<dbReference type="HOGENOM" id="CLU_034595_0_0_1"/>
<feature type="domain" description="RRM" evidence="7">
    <location>
        <begin position="215"/>
        <end position="293"/>
    </location>
</feature>
<dbReference type="EMBL" id="DS985242">
    <property type="protein sequence ID" value="EDV27608.1"/>
    <property type="molecule type" value="Genomic_DNA"/>
</dbReference>
<dbReference type="GeneID" id="6751209"/>
<keyword evidence="1 5" id="KW-0963">Cytoplasm</keyword>
<dbReference type="HAMAP" id="MF_03006">
    <property type="entry name" value="eIF3g"/>
    <property type="match status" value="1"/>
</dbReference>
<dbReference type="GO" id="GO:0033290">
    <property type="term" value="C:eukaryotic 48S preinitiation complex"/>
    <property type="evidence" value="ECO:0007669"/>
    <property type="project" value="UniProtKB-UniRule"/>
</dbReference>
<dbReference type="InterPro" id="IPR024675">
    <property type="entry name" value="eIF3g_N"/>
</dbReference>
<dbReference type="GO" id="GO:0001732">
    <property type="term" value="P:formation of cytoplasmic translation initiation complex"/>
    <property type="evidence" value="ECO:0007669"/>
    <property type="project" value="UniProtKB-UniRule"/>
</dbReference>
<reference evidence="8 9" key="1">
    <citation type="journal article" date="2008" name="Nature">
        <title>The Trichoplax genome and the nature of placozoans.</title>
        <authorList>
            <person name="Srivastava M."/>
            <person name="Begovic E."/>
            <person name="Chapman J."/>
            <person name="Putnam N.H."/>
            <person name="Hellsten U."/>
            <person name="Kawashima T."/>
            <person name="Kuo A."/>
            <person name="Mitros T."/>
            <person name="Salamov A."/>
            <person name="Carpenter M.L."/>
            <person name="Signorovitch A.Y."/>
            <person name="Moreno M.A."/>
            <person name="Kamm K."/>
            <person name="Grimwood J."/>
            <person name="Schmutz J."/>
            <person name="Shapiro H."/>
            <person name="Grigoriev I.V."/>
            <person name="Buss L.W."/>
            <person name="Schierwater B."/>
            <person name="Dellaporta S.L."/>
            <person name="Rokhsar D.S."/>
        </authorList>
    </citation>
    <scope>NUCLEOTIDE SEQUENCE [LARGE SCALE GENOMIC DNA]</scope>
    <source>
        <strain evidence="8 9">Grell-BS-1999</strain>
    </source>
</reference>
<organism evidence="8 9">
    <name type="scientific">Trichoplax adhaerens</name>
    <name type="common">Trichoplax reptans</name>
    <dbReference type="NCBI Taxonomy" id="10228"/>
    <lineage>
        <taxon>Eukaryota</taxon>
        <taxon>Metazoa</taxon>
        <taxon>Placozoa</taxon>
        <taxon>Uniplacotomia</taxon>
        <taxon>Trichoplacea</taxon>
        <taxon>Trichoplacidae</taxon>
        <taxon>Trichoplax</taxon>
    </lineage>
</organism>
<evidence type="ECO:0000256" key="6">
    <source>
        <dbReference type="PROSITE-ProRule" id="PRU00176"/>
    </source>
</evidence>
<dbReference type="InterPro" id="IPR035979">
    <property type="entry name" value="RBD_domain_sf"/>
</dbReference>
<evidence type="ECO:0000256" key="3">
    <source>
        <dbReference type="ARBA" id="ARBA00022884"/>
    </source>
</evidence>
<accession>B3RPB6</accession>
<dbReference type="Pfam" id="PF12353">
    <property type="entry name" value="eIF3g"/>
    <property type="match status" value="1"/>
</dbReference>
<evidence type="ECO:0000256" key="5">
    <source>
        <dbReference type="HAMAP-Rule" id="MF_03006"/>
    </source>
</evidence>
<dbReference type="RefSeq" id="XP_002109442.1">
    <property type="nucleotide sequence ID" value="XM_002109406.1"/>
</dbReference>
<keyword evidence="4 5" id="KW-0648">Protein biosynthesis</keyword>
<dbReference type="STRING" id="10228.B3RPB6"/>
<dbReference type="FunCoup" id="B3RPB6">
    <property type="interactions" value="2096"/>
</dbReference>
<dbReference type="GO" id="GO:0003743">
    <property type="term" value="F:translation initiation factor activity"/>
    <property type="evidence" value="ECO:0007669"/>
    <property type="project" value="UniProtKB-UniRule"/>
</dbReference>
<gene>
    <name evidence="8" type="ORF">TRIADDRAFT_63662</name>
</gene>
<comment type="subcellular location">
    <subcellularLocation>
        <location evidence="5">Cytoplasm</location>
    </subcellularLocation>
</comment>
<dbReference type="OrthoDB" id="1749473at2759"/>
<dbReference type="InterPro" id="IPR034240">
    <property type="entry name" value="eIF3G_RRM"/>
</dbReference>
<keyword evidence="3 6" id="KW-0694">RNA-binding</keyword>
<dbReference type="CDD" id="cd12408">
    <property type="entry name" value="RRM_eIF3G_like"/>
    <property type="match status" value="1"/>
</dbReference>
<dbReference type="OMA" id="ICQGDHF"/>
<comment type="subunit">
    <text evidence="5">Component of the eukaryotic translation initiation factor 3 (eIF-3) complex.</text>
</comment>
<dbReference type="PhylomeDB" id="B3RPB6"/>
<proteinExistence type="inferred from homology"/>